<dbReference type="EMBL" id="BART01014750">
    <property type="protein sequence ID" value="GAG76843.1"/>
    <property type="molecule type" value="Genomic_DNA"/>
</dbReference>
<evidence type="ECO:0000313" key="2">
    <source>
        <dbReference type="EMBL" id="GAG76843.1"/>
    </source>
</evidence>
<sequence>MSAGVRSAGVGSTGVSAVGTNDPPLAAAAVDSQVAERTKLSRELASLARGRKVNAAVVK</sequence>
<feature type="non-terminal residue" evidence="2">
    <location>
        <position position="59"/>
    </location>
</feature>
<dbReference type="AlphaFoldDB" id="X1AXG3"/>
<proteinExistence type="predicted"/>
<organism evidence="2">
    <name type="scientific">marine sediment metagenome</name>
    <dbReference type="NCBI Taxonomy" id="412755"/>
    <lineage>
        <taxon>unclassified sequences</taxon>
        <taxon>metagenomes</taxon>
        <taxon>ecological metagenomes</taxon>
    </lineage>
</organism>
<gene>
    <name evidence="2" type="ORF">S01H4_29152</name>
</gene>
<reference evidence="2" key="1">
    <citation type="journal article" date="2014" name="Front. Microbiol.">
        <title>High frequency of phylogenetically diverse reductive dehalogenase-homologous genes in deep subseafloor sedimentary metagenomes.</title>
        <authorList>
            <person name="Kawai M."/>
            <person name="Futagami T."/>
            <person name="Toyoda A."/>
            <person name="Takaki Y."/>
            <person name="Nishi S."/>
            <person name="Hori S."/>
            <person name="Arai W."/>
            <person name="Tsubouchi T."/>
            <person name="Morono Y."/>
            <person name="Uchiyama I."/>
            <person name="Ito T."/>
            <person name="Fujiyama A."/>
            <person name="Inagaki F."/>
            <person name="Takami H."/>
        </authorList>
    </citation>
    <scope>NUCLEOTIDE SEQUENCE</scope>
    <source>
        <strain evidence="2">Expedition CK06-06</strain>
    </source>
</reference>
<evidence type="ECO:0000256" key="1">
    <source>
        <dbReference type="SAM" id="MobiDB-lite"/>
    </source>
</evidence>
<comment type="caution">
    <text evidence="2">The sequence shown here is derived from an EMBL/GenBank/DDBJ whole genome shotgun (WGS) entry which is preliminary data.</text>
</comment>
<feature type="region of interest" description="Disordered" evidence="1">
    <location>
        <begin position="1"/>
        <end position="23"/>
    </location>
</feature>
<protein>
    <submittedName>
        <fullName evidence="2">Uncharacterized protein</fullName>
    </submittedName>
</protein>
<feature type="compositionally biased region" description="Low complexity" evidence="1">
    <location>
        <begin position="1"/>
        <end position="20"/>
    </location>
</feature>
<accession>X1AXG3</accession>
<name>X1AXG3_9ZZZZ</name>